<dbReference type="AlphaFoldDB" id="A0A934VNN9"/>
<proteinExistence type="predicted"/>
<name>A0A934VNN9_9BACT</name>
<protein>
    <submittedName>
        <fullName evidence="1">Uncharacterized protein</fullName>
    </submittedName>
</protein>
<comment type="caution">
    <text evidence="1">The sequence shown here is derived from an EMBL/GenBank/DDBJ whole genome shotgun (WGS) entry which is preliminary data.</text>
</comment>
<dbReference type="RefSeq" id="WP_200392955.1">
    <property type="nucleotide sequence ID" value="NZ_JAENIO010000059.1"/>
</dbReference>
<dbReference type="InterPro" id="IPR053801">
    <property type="entry name" value="DUF6959"/>
</dbReference>
<accession>A0A934VNN9</accession>
<dbReference type="Pfam" id="PF22281">
    <property type="entry name" value="DUF6959"/>
    <property type="match status" value="1"/>
</dbReference>
<dbReference type="Proteomes" id="UP000604083">
    <property type="component" value="Unassembled WGS sequence"/>
</dbReference>
<dbReference type="EMBL" id="JAENIO010000059">
    <property type="protein sequence ID" value="MBK1835517.1"/>
    <property type="molecule type" value="Genomic_DNA"/>
</dbReference>
<keyword evidence="2" id="KW-1185">Reference proteome</keyword>
<evidence type="ECO:0000313" key="1">
    <source>
        <dbReference type="EMBL" id="MBK1835517.1"/>
    </source>
</evidence>
<evidence type="ECO:0000313" key="2">
    <source>
        <dbReference type="Proteomes" id="UP000604083"/>
    </source>
</evidence>
<organism evidence="1 2">
    <name type="scientific">Roseibacillus ishigakijimensis</name>
    <dbReference type="NCBI Taxonomy" id="454146"/>
    <lineage>
        <taxon>Bacteria</taxon>
        <taxon>Pseudomonadati</taxon>
        <taxon>Verrucomicrobiota</taxon>
        <taxon>Verrucomicrobiia</taxon>
        <taxon>Verrucomicrobiales</taxon>
        <taxon>Verrucomicrobiaceae</taxon>
        <taxon>Roseibacillus</taxon>
    </lineage>
</organism>
<sequence>MRTDEVEILSDQTNAAVMRHPGRKFPGILVQGDTMSNFCRLADDACRSLKEGDTEEAYDELNELRNMLWGQLNHYKSVLGEHNIPLPFSDQNA</sequence>
<reference evidence="1" key="1">
    <citation type="submission" date="2021-01" db="EMBL/GenBank/DDBJ databases">
        <title>Modified the classification status of verrucomicrobia.</title>
        <authorList>
            <person name="Feng X."/>
        </authorList>
    </citation>
    <scope>NUCLEOTIDE SEQUENCE</scope>
    <source>
        <strain evidence="1">KCTC 12986</strain>
    </source>
</reference>
<gene>
    <name evidence="1" type="ORF">JIN78_15720</name>
</gene>